<sequence length="55" mass="6154">MLFSGVPHTGDIVHCGTLLFKKAKHLVTEPKAIDKFKANDGNNQTKLNFKFLLNL</sequence>
<dbReference type="AlphaFoldDB" id="A0A7M1LG03"/>
<name>A0A7M1LG03_9BACT</name>
<accession>A0A7M1LG03</accession>
<dbReference type="EMBL" id="CP063078">
    <property type="protein sequence ID" value="QOQ86826.1"/>
    <property type="molecule type" value="Genomic_DNA"/>
</dbReference>
<gene>
    <name evidence="1" type="ORF">IMC76_06310</name>
</gene>
<protein>
    <submittedName>
        <fullName evidence="1">Uncharacterized protein</fullName>
    </submittedName>
</protein>
<evidence type="ECO:0000313" key="2">
    <source>
        <dbReference type="Proteomes" id="UP000594749"/>
    </source>
</evidence>
<keyword evidence="2" id="KW-1185">Reference proteome</keyword>
<dbReference type="Proteomes" id="UP000594749">
    <property type="component" value="Chromosome"/>
</dbReference>
<proteinExistence type="predicted"/>
<dbReference type="RefSeq" id="WP_161632386.1">
    <property type="nucleotide sequence ID" value="NZ_CP053842.1"/>
</dbReference>
<organism evidence="1 2">
    <name type="scientific">Campylobacter corcagiensis</name>
    <dbReference type="NCBI Taxonomy" id="1448857"/>
    <lineage>
        <taxon>Bacteria</taxon>
        <taxon>Pseudomonadati</taxon>
        <taxon>Campylobacterota</taxon>
        <taxon>Epsilonproteobacteria</taxon>
        <taxon>Campylobacterales</taxon>
        <taxon>Campylobacteraceae</taxon>
        <taxon>Campylobacter</taxon>
    </lineage>
</organism>
<evidence type="ECO:0000313" key="1">
    <source>
        <dbReference type="EMBL" id="QOQ86826.1"/>
    </source>
</evidence>
<reference evidence="1 2" key="1">
    <citation type="submission" date="2020-10" db="EMBL/GenBank/DDBJ databases">
        <title>Campylobacter and Helicobacter PacBio genomes.</title>
        <authorList>
            <person name="Lane C."/>
        </authorList>
    </citation>
    <scope>NUCLEOTIDE SEQUENCE [LARGE SCALE GENOMIC DNA]</scope>
    <source>
        <strain evidence="1 2">2016D-0077</strain>
    </source>
</reference>